<dbReference type="Gene3D" id="3.40.50.720">
    <property type="entry name" value="NAD(P)-binding Rossmann-like Domain"/>
    <property type="match status" value="1"/>
</dbReference>
<dbReference type="PANTHER" id="PTHR43249">
    <property type="entry name" value="UDP-N-ACETYL-2-AMINO-2-DEOXY-D-GLUCURONATE OXIDASE"/>
    <property type="match status" value="1"/>
</dbReference>
<evidence type="ECO:0000313" key="3">
    <source>
        <dbReference type="EMBL" id="XBO49970.1"/>
    </source>
</evidence>
<evidence type="ECO:0000259" key="2">
    <source>
        <dbReference type="Pfam" id="PF22725"/>
    </source>
</evidence>
<dbReference type="RefSeq" id="WP_406827270.1">
    <property type="nucleotide sequence ID" value="NZ_CP157485.1"/>
</dbReference>
<dbReference type="Pfam" id="PF22725">
    <property type="entry name" value="GFO_IDH_MocA_C3"/>
    <property type="match status" value="1"/>
</dbReference>
<dbReference type="InterPro" id="IPR000683">
    <property type="entry name" value="Gfo/Idh/MocA-like_OxRdtase_N"/>
</dbReference>
<dbReference type="PANTHER" id="PTHR43249:SF1">
    <property type="entry name" value="D-GLUCOSIDE 3-DEHYDROGENASE"/>
    <property type="match status" value="1"/>
</dbReference>
<dbReference type="SUPFAM" id="SSF51735">
    <property type="entry name" value="NAD(P)-binding Rossmann-fold domains"/>
    <property type="match status" value="1"/>
</dbReference>
<dbReference type="Gene3D" id="3.30.360.10">
    <property type="entry name" value="Dihydrodipicolinate Reductase, domain 2"/>
    <property type="match status" value="1"/>
</dbReference>
<accession>A0AAU7KBZ7</accession>
<name>A0AAU7KBZ7_9SPHI</name>
<dbReference type="GO" id="GO:0000166">
    <property type="term" value="F:nucleotide binding"/>
    <property type="evidence" value="ECO:0007669"/>
    <property type="project" value="InterPro"/>
</dbReference>
<feature type="domain" description="Gfo/Idh/MocA-like oxidoreductase N-terminal" evidence="1">
    <location>
        <begin position="4"/>
        <end position="123"/>
    </location>
</feature>
<reference evidence="3" key="1">
    <citation type="submission" date="2024-05" db="EMBL/GenBank/DDBJ databases">
        <authorList>
            <person name="Kim S."/>
            <person name="Heo J."/>
            <person name="Choi H."/>
            <person name="Choi Y."/>
            <person name="Kwon S.-W."/>
            <person name="Kim Y."/>
        </authorList>
    </citation>
    <scope>NUCLEOTIDE SEQUENCE</scope>
    <source>
        <strain evidence="3">KACC 23697</strain>
    </source>
</reference>
<dbReference type="SUPFAM" id="SSF55347">
    <property type="entry name" value="Glyceraldehyde-3-phosphate dehydrogenase-like, C-terminal domain"/>
    <property type="match status" value="1"/>
</dbReference>
<sequence length="328" mass="36247">MDEIRWGIIGCGDVTEVKSGPAFGKVNNSRLVAVMRRDGAKAADYAKRHQVPKWFDDATQLINDPEVNAIYIATPPLQHEAYTIEALKAGKPVYVEKPMTLDATSAQRMIDAANELNVKLCIAHYRRAQPMFLKIKELLSAHIIGDIRLVRLKMLQSPNTSLIAKTANNWRIDPAISGGGLFHDLAPHQLDLMTYYFGAVKNAIGIATRQQEDTEVADLVAGNILFENGVVFSGNWCFSVAPKDEADICSIYGSTGHIDFPVFGNKITVTTSQLTEEYTFEPLQHVQQPMIEKVVDYFLGIGPNPCSGEDALITTKLMDDFTIKTNTS</sequence>
<proteinExistence type="predicted"/>
<gene>
    <name evidence="3" type="ORF">ABEG20_10205</name>
</gene>
<dbReference type="EMBL" id="CP157485">
    <property type="protein sequence ID" value="XBO49970.1"/>
    <property type="molecule type" value="Genomic_DNA"/>
</dbReference>
<dbReference type="Pfam" id="PF01408">
    <property type="entry name" value="GFO_IDH_MocA"/>
    <property type="match status" value="1"/>
</dbReference>
<dbReference type="InterPro" id="IPR036291">
    <property type="entry name" value="NAD(P)-bd_dom_sf"/>
</dbReference>
<protein>
    <submittedName>
        <fullName evidence="3">Gfo/Idh/MocA family oxidoreductase</fullName>
    </submittedName>
</protein>
<feature type="domain" description="GFO/IDH/MocA-like oxidoreductase" evidence="2">
    <location>
        <begin position="132"/>
        <end position="258"/>
    </location>
</feature>
<organism evidence="3">
    <name type="scientific">Pedobacter sp. KACC 23697</name>
    <dbReference type="NCBI Taxonomy" id="3149230"/>
    <lineage>
        <taxon>Bacteria</taxon>
        <taxon>Pseudomonadati</taxon>
        <taxon>Bacteroidota</taxon>
        <taxon>Sphingobacteriia</taxon>
        <taxon>Sphingobacteriales</taxon>
        <taxon>Sphingobacteriaceae</taxon>
        <taxon>Pedobacter</taxon>
    </lineage>
</organism>
<dbReference type="InterPro" id="IPR052515">
    <property type="entry name" value="Gfo/Idh/MocA_Oxidoreductase"/>
</dbReference>
<dbReference type="AlphaFoldDB" id="A0AAU7KBZ7"/>
<dbReference type="InterPro" id="IPR055170">
    <property type="entry name" value="GFO_IDH_MocA-like_dom"/>
</dbReference>
<evidence type="ECO:0000259" key="1">
    <source>
        <dbReference type="Pfam" id="PF01408"/>
    </source>
</evidence>